<dbReference type="AlphaFoldDB" id="A0A154VQJ2"/>
<dbReference type="Gene3D" id="3.30.470.20">
    <property type="entry name" value="ATP-grasp fold, B domain"/>
    <property type="match status" value="1"/>
</dbReference>
<dbReference type="GO" id="GO:0046872">
    <property type="term" value="F:metal ion binding"/>
    <property type="evidence" value="ECO:0007669"/>
    <property type="project" value="InterPro"/>
</dbReference>
<dbReference type="PANTHER" id="PTHR21621">
    <property type="entry name" value="RIBOSOMAL PROTEIN S6 MODIFICATION PROTEIN"/>
    <property type="match status" value="1"/>
</dbReference>
<keyword evidence="4" id="KW-1185">Reference proteome</keyword>
<dbReference type="Gene3D" id="3.40.50.20">
    <property type="match status" value="1"/>
</dbReference>
<keyword evidence="1" id="KW-0067">ATP-binding</keyword>
<proteinExistence type="predicted"/>
<keyword evidence="1" id="KW-0547">Nucleotide-binding</keyword>
<dbReference type="Pfam" id="PF14401">
    <property type="entry name" value="RLAN"/>
    <property type="match status" value="1"/>
</dbReference>
<dbReference type="InterPro" id="IPR013815">
    <property type="entry name" value="ATP_grasp_subdomain_1"/>
</dbReference>
<dbReference type="GO" id="GO:0009432">
    <property type="term" value="P:SOS response"/>
    <property type="evidence" value="ECO:0007669"/>
    <property type="project" value="TreeGrafter"/>
</dbReference>
<dbReference type="RefSeq" id="WP_067558930.1">
    <property type="nucleotide sequence ID" value="NZ_LPXN01000143.1"/>
</dbReference>
<dbReference type="EMBL" id="LPXN01000143">
    <property type="protein sequence ID" value="KZD03498.1"/>
    <property type="molecule type" value="Genomic_DNA"/>
</dbReference>
<gene>
    <name evidence="3" type="ORF">AUP43_12800</name>
</gene>
<sequence>MSDWVVVVDKRSDFTGIEDDRSILRTREYIAKPDMLKPHAPKIINLSRSYAYLSEGYYTSLLAEARNHRVLPMVDTILQLRQRSLYAGEIADLEDELNRRIKRLVNPPTESFRLLIAFGYPYDGRFQAFARHVFDRFRCPLLELRVRYGDWLKITSIRVVAIDELSDDQHILFNWALDQYTRAGWRQPKTKIPAKYTMAVLHNPKEELPPSDPSSLKKLIRVAEGMGVDVELIEKKDYLRLAEYDALFIRETTTIENHTFRFAKRAEVEGMPVIDDPTSILRCTNKVYLAELLKANKVPTPKTIVVNALKSLEELEAELTYPMVLKIPDGSFSRGVHKVGDRAELKKISRELLEESDLILAQEFMPTDYDWRVGVLDGEPLFVCQYLMAKQHWQIVKHNADGPATHGGFKSFAIEQAPPLVVETAVKAARLIGSGLYGVDLKQNERGVFVIEINDNPNLDTGVEDSALKDELWKRLVGWFLKRLEA</sequence>
<evidence type="ECO:0000256" key="1">
    <source>
        <dbReference type="PROSITE-ProRule" id="PRU00409"/>
    </source>
</evidence>
<dbReference type="PROSITE" id="PS50975">
    <property type="entry name" value="ATP_GRASP"/>
    <property type="match status" value="1"/>
</dbReference>
<dbReference type="PANTHER" id="PTHR21621:SF0">
    <property type="entry name" value="BETA-CITRYLGLUTAMATE SYNTHASE B-RELATED"/>
    <property type="match status" value="1"/>
</dbReference>
<keyword evidence="3" id="KW-0436">Ligase</keyword>
<dbReference type="InterPro" id="IPR011761">
    <property type="entry name" value="ATP-grasp"/>
</dbReference>
<dbReference type="STRING" id="580166.AUP43_12800"/>
<dbReference type="InterPro" id="IPR013651">
    <property type="entry name" value="ATP-grasp_RimK-type"/>
</dbReference>
<dbReference type="Pfam" id="PF08443">
    <property type="entry name" value="RimK"/>
    <property type="match status" value="1"/>
</dbReference>
<dbReference type="GO" id="GO:0018169">
    <property type="term" value="F:ribosomal S6-glutamic acid ligase activity"/>
    <property type="evidence" value="ECO:0007669"/>
    <property type="project" value="TreeGrafter"/>
</dbReference>
<dbReference type="OrthoDB" id="9800957at2"/>
<feature type="domain" description="ATP-grasp" evidence="2">
    <location>
        <begin position="290"/>
        <end position="481"/>
    </location>
</feature>
<evidence type="ECO:0000259" key="2">
    <source>
        <dbReference type="PROSITE" id="PS50975"/>
    </source>
</evidence>
<dbReference type="SUPFAM" id="SSF56059">
    <property type="entry name" value="Glutathione synthetase ATP-binding domain-like"/>
    <property type="match status" value="1"/>
</dbReference>
<protein>
    <submittedName>
        <fullName evidence="3">Carboxylate--amine ligase</fullName>
    </submittedName>
</protein>
<name>A0A154VQJ2_9PROT</name>
<dbReference type="InterPro" id="IPR025839">
    <property type="entry name" value="RLAN_dom"/>
</dbReference>
<evidence type="ECO:0000313" key="4">
    <source>
        <dbReference type="Proteomes" id="UP000076400"/>
    </source>
</evidence>
<evidence type="ECO:0000313" key="3">
    <source>
        <dbReference type="EMBL" id="KZD03498.1"/>
    </source>
</evidence>
<reference evidence="3 4" key="1">
    <citation type="submission" date="2015-12" db="EMBL/GenBank/DDBJ databases">
        <title>Genome sequence of Oceanibaculum pacificum MCCC 1A02656.</title>
        <authorList>
            <person name="Lu L."/>
            <person name="Lai Q."/>
            <person name="Shao Z."/>
            <person name="Qian P."/>
        </authorList>
    </citation>
    <scope>NUCLEOTIDE SEQUENCE [LARGE SCALE GENOMIC DNA]</scope>
    <source>
        <strain evidence="3 4">MCCC 1A02656</strain>
    </source>
</reference>
<dbReference type="Proteomes" id="UP000076400">
    <property type="component" value="Unassembled WGS sequence"/>
</dbReference>
<dbReference type="GO" id="GO:0005524">
    <property type="term" value="F:ATP binding"/>
    <property type="evidence" value="ECO:0007669"/>
    <property type="project" value="UniProtKB-UniRule"/>
</dbReference>
<accession>A0A154VQJ2</accession>
<organism evidence="3 4">
    <name type="scientific">Oceanibaculum pacificum</name>
    <dbReference type="NCBI Taxonomy" id="580166"/>
    <lineage>
        <taxon>Bacteria</taxon>
        <taxon>Pseudomonadati</taxon>
        <taxon>Pseudomonadota</taxon>
        <taxon>Alphaproteobacteria</taxon>
        <taxon>Rhodospirillales</taxon>
        <taxon>Oceanibaculaceae</taxon>
        <taxon>Oceanibaculum</taxon>
    </lineage>
</organism>
<dbReference type="GO" id="GO:0005737">
    <property type="term" value="C:cytoplasm"/>
    <property type="evidence" value="ECO:0007669"/>
    <property type="project" value="TreeGrafter"/>
</dbReference>
<dbReference type="Gene3D" id="3.30.1490.20">
    <property type="entry name" value="ATP-grasp fold, A domain"/>
    <property type="match status" value="1"/>
</dbReference>
<comment type="caution">
    <text evidence="3">The sequence shown here is derived from an EMBL/GenBank/DDBJ whole genome shotgun (WGS) entry which is preliminary data.</text>
</comment>